<keyword evidence="1" id="KW-1133">Transmembrane helix</keyword>
<evidence type="ECO:0000313" key="2">
    <source>
        <dbReference type="EMBL" id="AKB39026.1"/>
    </source>
</evidence>
<gene>
    <name evidence="2" type="ORF">MSMAW_0035</name>
</gene>
<dbReference type="AlphaFoldDB" id="A0A0E3LEH4"/>
<dbReference type="HOGENOM" id="CLU_2820910_0_0_2"/>
<dbReference type="EMBL" id="CP009509">
    <property type="protein sequence ID" value="AKB39026.1"/>
    <property type="molecule type" value="Genomic_DNA"/>
</dbReference>
<name>A0A0E3LEH4_METMZ</name>
<keyword evidence="1" id="KW-0472">Membrane</keyword>
<feature type="transmembrane region" description="Helical" evidence="1">
    <location>
        <begin position="16"/>
        <end position="35"/>
    </location>
</feature>
<keyword evidence="1" id="KW-0812">Transmembrane</keyword>
<protein>
    <submittedName>
        <fullName evidence="2">Uncharacterized protein</fullName>
    </submittedName>
</protein>
<reference evidence="2 3" key="1">
    <citation type="submission" date="2014-07" db="EMBL/GenBank/DDBJ databases">
        <title>Methanogenic archaea and the global carbon cycle.</title>
        <authorList>
            <person name="Henriksen J.R."/>
            <person name="Luke J."/>
            <person name="Reinhart S."/>
            <person name="Benedict M.N."/>
            <person name="Youngblut N.D."/>
            <person name="Metcalf M.E."/>
            <person name="Whitaker R.J."/>
            <person name="Metcalf W.W."/>
        </authorList>
    </citation>
    <scope>NUCLEOTIDE SEQUENCE [LARGE SCALE GENOMIC DNA]</scope>
    <source>
        <strain evidence="2 3">WWM610</strain>
    </source>
</reference>
<organism evidence="2 3">
    <name type="scientific">Methanosarcina mazei WWM610</name>
    <dbReference type="NCBI Taxonomy" id="1434117"/>
    <lineage>
        <taxon>Archaea</taxon>
        <taxon>Methanobacteriati</taxon>
        <taxon>Methanobacteriota</taxon>
        <taxon>Stenosarchaea group</taxon>
        <taxon>Methanomicrobia</taxon>
        <taxon>Methanosarcinales</taxon>
        <taxon>Methanosarcinaceae</taxon>
        <taxon>Methanosarcina</taxon>
    </lineage>
</organism>
<accession>A0A0E3LEH4</accession>
<sequence length="70" mass="8342">MLREYKPKKREDPGPYPILGFELIFSVFLSGFPVYFPVFQPFLPFSFSYPLLFLQGFTFSFCFLFYREGS</sequence>
<feature type="transmembrane region" description="Helical" evidence="1">
    <location>
        <begin position="47"/>
        <end position="66"/>
    </location>
</feature>
<dbReference type="Proteomes" id="UP000033058">
    <property type="component" value="Chromosome"/>
</dbReference>
<proteinExistence type="predicted"/>
<evidence type="ECO:0000313" key="3">
    <source>
        <dbReference type="Proteomes" id="UP000033058"/>
    </source>
</evidence>
<evidence type="ECO:0000256" key="1">
    <source>
        <dbReference type="SAM" id="Phobius"/>
    </source>
</evidence>